<feature type="region of interest" description="Disordered" evidence="15">
    <location>
        <begin position="378"/>
        <end position="420"/>
    </location>
</feature>
<keyword evidence="9 13" id="KW-0238">DNA-binding</keyword>
<dbReference type="GO" id="GO:0003697">
    <property type="term" value="F:single-stranded DNA binding"/>
    <property type="evidence" value="ECO:0007669"/>
    <property type="project" value="UniProtKB-UniRule"/>
</dbReference>
<feature type="domain" description="RecF/RecN/SMC N-terminal" evidence="16">
    <location>
        <begin position="3"/>
        <end position="363"/>
    </location>
</feature>
<dbReference type="PANTHER" id="PTHR32182">
    <property type="entry name" value="DNA REPLICATION AND REPAIR PROTEIN RECF"/>
    <property type="match status" value="1"/>
</dbReference>
<dbReference type="Pfam" id="PF02463">
    <property type="entry name" value="SMC_N"/>
    <property type="match status" value="1"/>
</dbReference>
<gene>
    <name evidence="13 17" type="primary">recF</name>
    <name evidence="17" type="ORF">I6H58_06550</name>
</gene>
<evidence type="ECO:0000256" key="15">
    <source>
        <dbReference type="SAM" id="MobiDB-lite"/>
    </source>
</evidence>
<evidence type="ECO:0000256" key="7">
    <source>
        <dbReference type="ARBA" id="ARBA00022763"/>
    </source>
</evidence>
<feature type="compositionally biased region" description="Low complexity" evidence="15">
    <location>
        <begin position="400"/>
        <end position="420"/>
    </location>
</feature>
<dbReference type="GO" id="GO:0006260">
    <property type="term" value="P:DNA replication"/>
    <property type="evidence" value="ECO:0007669"/>
    <property type="project" value="UniProtKB-UniRule"/>
</dbReference>
<evidence type="ECO:0000256" key="2">
    <source>
        <dbReference type="ARBA" id="ARBA00008016"/>
    </source>
</evidence>
<keyword evidence="5 13" id="KW-0235">DNA replication</keyword>
<evidence type="ECO:0000256" key="10">
    <source>
        <dbReference type="ARBA" id="ARBA00023204"/>
    </source>
</evidence>
<keyword evidence="6 13" id="KW-0547">Nucleotide-binding</keyword>
<dbReference type="InterPro" id="IPR001238">
    <property type="entry name" value="DNA-binding_RecF"/>
</dbReference>
<comment type="function">
    <text evidence="12 13 14">The RecF protein is involved in DNA metabolism; it is required for DNA replication and normal SOS inducibility. RecF binds preferentially to single-stranded, linear DNA. It also seems to bind ATP.</text>
</comment>
<dbReference type="Gene3D" id="1.20.1050.90">
    <property type="entry name" value="RecF/RecN/SMC, N-terminal domain"/>
    <property type="match status" value="1"/>
</dbReference>
<dbReference type="GO" id="GO:0006302">
    <property type="term" value="P:double-strand break repair"/>
    <property type="evidence" value="ECO:0007669"/>
    <property type="project" value="TreeGrafter"/>
</dbReference>
<dbReference type="GO" id="GO:0005737">
    <property type="term" value="C:cytoplasm"/>
    <property type="evidence" value="ECO:0007669"/>
    <property type="project" value="UniProtKB-SubCell"/>
</dbReference>
<name>A0A7T4T3J5_9MICC</name>
<dbReference type="SUPFAM" id="SSF52540">
    <property type="entry name" value="P-loop containing nucleoside triphosphate hydrolases"/>
    <property type="match status" value="1"/>
</dbReference>
<evidence type="ECO:0000256" key="13">
    <source>
        <dbReference type="HAMAP-Rule" id="MF_00365"/>
    </source>
</evidence>
<organism evidence="17 18">
    <name type="scientific">Rothia kristinae</name>
    <dbReference type="NCBI Taxonomy" id="37923"/>
    <lineage>
        <taxon>Bacteria</taxon>
        <taxon>Bacillati</taxon>
        <taxon>Actinomycetota</taxon>
        <taxon>Actinomycetes</taxon>
        <taxon>Micrococcales</taxon>
        <taxon>Micrococcaceae</taxon>
        <taxon>Rothia</taxon>
    </lineage>
</organism>
<proteinExistence type="inferred from homology"/>
<evidence type="ECO:0000256" key="6">
    <source>
        <dbReference type="ARBA" id="ARBA00022741"/>
    </source>
</evidence>
<evidence type="ECO:0000313" key="18">
    <source>
        <dbReference type="Proteomes" id="UP000595221"/>
    </source>
</evidence>
<feature type="binding site" evidence="13">
    <location>
        <begin position="30"/>
        <end position="37"/>
    </location>
    <ligand>
        <name>ATP</name>
        <dbReference type="ChEBI" id="CHEBI:30616"/>
    </ligand>
</feature>
<evidence type="ECO:0000256" key="5">
    <source>
        <dbReference type="ARBA" id="ARBA00022705"/>
    </source>
</evidence>
<dbReference type="Proteomes" id="UP000595221">
    <property type="component" value="Chromosome"/>
</dbReference>
<dbReference type="GO" id="GO:0000731">
    <property type="term" value="P:DNA synthesis involved in DNA repair"/>
    <property type="evidence" value="ECO:0007669"/>
    <property type="project" value="TreeGrafter"/>
</dbReference>
<comment type="similarity">
    <text evidence="2 13 14">Belongs to the RecF family.</text>
</comment>
<dbReference type="NCBIfam" id="TIGR00611">
    <property type="entry name" value="recf"/>
    <property type="match status" value="1"/>
</dbReference>
<dbReference type="InterPro" id="IPR027417">
    <property type="entry name" value="P-loop_NTPase"/>
</dbReference>
<comment type="subcellular location">
    <subcellularLocation>
        <location evidence="1 13 14">Cytoplasm</location>
    </subcellularLocation>
</comment>
<dbReference type="InterPro" id="IPR018078">
    <property type="entry name" value="DNA-binding_RecF_CS"/>
</dbReference>
<keyword evidence="11 13" id="KW-0742">SOS response</keyword>
<evidence type="ECO:0000256" key="1">
    <source>
        <dbReference type="ARBA" id="ARBA00004496"/>
    </source>
</evidence>
<sequence>MHIDHLSLMDFRTYRFLDLALTPGLTVLVGPNGVGKTNIVEAVDYCAELASHRVSTDAPLVRVGAERAYIRARVVRGGQQTVMELEITPGKANRVRLNRAAPVRVREALGICRTVLFSPEDLALIKGEPALRRRFLDDLAVSLRPVVAGYRADYEKVLRQRNALLKSLRRSGRTGSEERATLEVWNGQLVNLGARILHARFQVLAALLPEADRAYGQLTDGGKELAFRYESLTLGARPREDVAALAALSPARLGQMLASALEEKAQEEIERGMSLVGPHRDEVQLMLGGIPARGYASHGETWSYALALRLGSWYVHRADDDAPGASPILILDDVFAELDAVRRSRLARIVSAAEQVLVTCAVEEDLPRELPGRRRVLQVSPGEVHPIGSDAAPDDGRHGASAPDAAQDPAASEGPGAPGA</sequence>
<evidence type="ECO:0000256" key="12">
    <source>
        <dbReference type="ARBA" id="ARBA00025401"/>
    </source>
</evidence>
<dbReference type="PROSITE" id="PS00617">
    <property type="entry name" value="RECF_1"/>
    <property type="match status" value="1"/>
</dbReference>
<keyword evidence="8 13" id="KW-0067">ATP-binding</keyword>
<evidence type="ECO:0000256" key="3">
    <source>
        <dbReference type="ARBA" id="ARBA00020170"/>
    </source>
</evidence>
<dbReference type="InterPro" id="IPR003395">
    <property type="entry name" value="RecF/RecN/SMC_N"/>
</dbReference>
<keyword evidence="10 13" id="KW-0234">DNA repair</keyword>
<dbReference type="HAMAP" id="MF_00365">
    <property type="entry name" value="RecF"/>
    <property type="match status" value="1"/>
</dbReference>
<keyword evidence="7 13" id="KW-0227">DNA damage</keyword>
<dbReference type="AlphaFoldDB" id="A0A7T4T3J5"/>
<accession>A0A7T4T3J5</accession>
<dbReference type="RefSeq" id="WP_198489714.1">
    <property type="nucleotide sequence ID" value="NZ_CP066078.1"/>
</dbReference>
<protein>
    <recommendedName>
        <fullName evidence="3 13">DNA replication and repair protein RecF</fullName>
    </recommendedName>
</protein>
<dbReference type="Gene3D" id="3.40.50.300">
    <property type="entry name" value="P-loop containing nucleotide triphosphate hydrolases"/>
    <property type="match status" value="1"/>
</dbReference>
<dbReference type="PROSITE" id="PS00618">
    <property type="entry name" value="RECF_2"/>
    <property type="match status" value="1"/>
</dbReference>
<evidence type="ECO:0000256" key="14">
    <source>
        <dbReference type="RuleBase" id="RU000578"/>
    </source>
</evidence>
<evidence type="ECO:0000256" key="4">
    <source>
        <dbReference type="ARBA" id="ARBA00022490"/>
    </source>
</evidence>
<dbReference type="GO" id="GO:0005524">
    <property type="term" value="F:ATP binding"/>
    <property type="evidence" value="ECO:0007669"/>
    <property type="project" value="UniProtKB-UniRule"/>
</dbReference>
<evidence type="ECO:0000313" key="17">
    <source>
        <dbReference type="EMBL" id="QQC58652.1"/>
    </source>
</evidence>
<dbReference type="PANTHER" id="PTHR32182:SF0">
    <property type="entry name" value="DNA REPLICATION AND REPAIR PROTEIN RECF"/>
    <property type="match status" value="1"/>
</dbReference>
<reference evidence="17 18" key="1">
    <citation type="submission" date="2020-12" db="EMBL/GenBank/DDBJ databases">
        <title>FDA dAtabase for Regulatory Grade micrObial Sequences (FDA-ARGOS): Supporting development and validation of Infectious Disease Dx tests.</title>
        <authorList>
            <person name="Sproer C."/>
            <person name="Gronow S."/>
            <person name="Severitt S."/>
            <person name="Schroder I."/>
            <person name="Tallon L."/>
            <person name="Sadzewicz L."/>
            <person name="Zhao X."/>
            <person name="Boylan J."/>
            <person name="Ott S."/>
            <person name="Bowen H."/>
            <person name="Vavikolanu K."/>
            <person name="Mehta A."/>
            <person name="Aluvathingal J."/>
            <person name="Nadendla S."/>
            <person name="Lowell S."/>
            <person name="Myers T."/>
            <person name="Yan Y."/>
            <person name="Sichtig H."/>
        </authorList>
    </citation>
    <scope>NUCLEOTIDE SEQUENCE [LARGE SCALE GENOMIC DNA]</scope>
    <source>
        <strain evidence="17 18">FDAARGOS_1001</strain>
    </source>
</reference>
<dbReference type="InterPro" id="IPR042174">
    <property type="entry name" value="RecF_2"/>
</dbReference>
<evidence type="ECO:0000256" key="9">
    <source>
        <dbReference type="ARBA" id="ARBA00023125"/>
    </source>
</evidence>
<dbReference type="EMBL" id="CP066078">
    <property type="protein sequence ID" value="QQC58652.1"/>
    <property type="molecule type" value="Genomic_DNA"/>
</dbReference>
<evidence type="ECO:0000256" key="11">
    <source>
        <dbReference type="ARBA" id="ARBA00023236"/>
    </source>
</evidence>
<evidence type="ECO:0000259" key="16">
    <source>
        <dbReference type="Pfam" id="PF02463"/>
    </source>
</evidence>
<evidence type="ECO:0000256" key="8">
    <source>
        <dbReference type="ARBA" id="ARBA00022840"/>
    </source>
</evidence>
<dbReference type="GO" id="GO:0009432">
    <property type="term" value="P:SOS response"/>
    <property type="evidence" value="ECO:0007669"/>
    <property type="project" value="UniProtKB-UniRule"/>
</dbReference>
<keyword evidence="4 13" id="KW-0963">Cytoplasm</keyword>